<evidence type="ECO:0000313" key="1">
    <source>
        <dbReference type="EMBL" id="MDI5833695.1"/>
    </source>
</evidence>
<sequence>MPHKKTQLLNLIQHKKQIHTDPTLILDPHGDANMLKSILADNASSAFNQFACRFVSTIAQAQNALNPHQDMHSILKHVDAIDNLYIDYCQKTLPEHDKNAMAKVVEIENNINPKNITRHLQGRPNRVVALEEYFNDHPSTDDVLLGLRGAIQYDKTYFDKIVASLLPLLEKLGTGNAAEIITSDDISVASSVVE</sequence>
<protein>
    <submittedName>
        <fullName evidence="1">Uncharacterized protein</fullName>
    </submittedName>
</protein>
<dbReference type="EMBL" id="JAOTLW010000025">
    <property type="protein sequence ID" value="MDI5833695.1"/>
    <property type="molecule type" value="Genomic_DNA"/>
</dbReference>
<accession>A0ABT6UIW4</accession>
<dbReference type="RefSeq" id="WP_282679975.1">
    <property type="nucleotide sequence ID" value="NZ_JAOTLW010000025.1"/>
</dbReference>
<dbReference type="Proteomes" id="UP001159075">
    <property type="component" value="Unassembled WGS sequence"/>
</dbReference>
<reference evidence="1 2" key="1">
    <citation type="submission" date="2022-09" db="EMBL/GenBank/DDBJ databases">
        <title>The outer-membrane cytochrome OmcA is essential for infection of Shewanella oneidensis by a zebrafish-associated bacteriophage.</title>
        <authorList>
            <person name="Grenfell A.W."/>
            <person name="Intile P."/>
            <person name="Mcfarlane J."/>
            <person name="Leung D."/>
            <person name="Abdalla K."/>
            <person name="Wold M."/>
            <person name="Kees E."/>
            <person name="Gralnick J."/>
        </authorList>
    </citation>
    <scope>NUCLEOTIDE SEQUENCE [LARGE SCALE GENOMIC DNA]</scope>
    <source>
        <strain evidence="1 2">NF-5</strain>
    </source>
</reference>
<evidence type="ECO:0000313" key="2">
    <source>
        <dbReference type="Proteomes" id="UP001159075"/>
    </source>
</evidence>
<comment type="caution">
    <text evidence="1">The sequence shown here is derived from an EMBL/GenBank/DDBJ whole genome shotgun (WGS) entry which is preliminary data.</text>
</comment>
<name>A0ABT6UIW4_9GAMM</name>
<proteinExistence type="predicted"/>
<gene>
    <name evidence="1" type="ORF">ODY93_19100</name>
</gene>
<organism evidence="1 2">
    <name type="scientific">Shewanella xiamenensis</name>
    <dbReference type="NCBI Taxonomy" id="332186"/>
    <lineage>
        <taxon>Bacteria</taxon>
        <taxon>Pseudomonadati</taxon>
        <taxon>Pseudomonadota</taxon>
        <taxon>Gammaproteobacteria</taxon>
        <taxon>Alteromonadales</taxon>
        <taxon>Shewanellaceae</taxon>
        <taxon>Shewanella</taxon>
    </lineage>
</organism>
<keyword evidence="2" id="KW-1185">Reference proteome</keyword>